<proteinExistence type="inferred from homology"/>
<evidence type="ECO:0000313" key="5">
    <source>
        <dbReference type="Proteomes" id="UP000256779"/>
    </source>
</evidence>
<dbReference type="Pfam" id="PF13458">
    <property type="entry name" value="Peripla_BP_6"/>
    <property type="match status" value="1"/>
</dbReference>
<dbReference type="AlphaFoldDB" id="A0A3D9L3E9"/>
<evidence type="ECO:0000259" key="3">
    <source>
        <dbReference type="Pfam" id="PF13458"/>
    </source>
</evidence>
<dbReference type="SUPFAM" id="SSF48452">
    <property type="entry name" value="TPR-like"/>
    <property type="match status" value="1"/>
</dbReference>
<keyword evidence="2" id="KW-0732">Signal</keyword>
<keyword evidence="5" id="KW-1185">Reference proteome</keyword>
<organism evidence="4 5">
    <name type="scientific">Marinoscillum furvescens DSM 4134</name>
    <dbReference type="NCBI Taxonomy" id="1122208"/>
    <lineage>
        <taxon>Bacteria</taxon>
        <taxon>Pseudomonadati</taxon>
        <taxon>Bacteroidota</taxon>
        <taxon>Cytophagia</taxon>
        <taxon>Cytophagales</taxon>
        <taxon>Reichenbachiellaceae</taxon>
        <taxon>Marinoscillum</taxon>
    </lineage>
</organism>
<evidence type="ECO:0000256" key="1">
    <source>
        <dbReference type="ARBA" id="ARBA00010062"/>
    </source>
</evidence>
<dbReference type="Proteomes" id="UP000256779">
    <property type="component" value="Unassembled WGS sequence"/>
</dbReference>
<dbReference type="SUPFAM" id="SSF53822">
    <property type="entry name" value="Periplasmic binding protein-like I"/>
    <property type="match status" value="1"/>
</dbReference>
<dbReference type="EMBL" id="QREG01000012">
    <property type="protein sequence ID" value="RED97490.1"/>
    <property type="molecule type" value="Genomic_DNA"/>
</dbReference>
<sequence length="603" mass="69678">MAQSDQSEYLEAKRLFGEKRYTSAKGAFGALKDSEVFGAYAQFYYGLCAYHQGNFQQAETSWEQLLQKHPKWEQKMEVVFWLAYGNMSSGEYLRGLRFASLLSEEFMDAEREKVLVQQFLSPLAFEELKALHDQFPKSRPLAELVAVRMAGLPFEERDMAYIQYLATRWNFELNDLLMSDLPLVKKDTYNIAVLLPFLFESLDDTRVISQNRLVMDMYQGMTLAEEELAANGFPVSLYPYDTKRKKQVTSEILENESLKAADLIIGPLYSGPNEVVNIFSDTNKINTINPLSSNGEVIGDNPFSFLFKPSYQTLGRKLAEFAATENEDNKNVMIFYEGSARDSTLAGEYRKTIEEKGFKVLFFREITKENSRGLLDTLVAKYTDYLTKSEADSVSELPGRFVKDRRIRQEELEKKWANDEYDLPVSYDDDNNPIVYYQELFTIKPDSIGHILAATRSNLFANNLISAVETRGDSIKLYGYGDWLDFTMLSFQQLDRLKVAMGHPDYVDDERYGHEQLREKFIKKFKTNPSLNHFRGYELVWYTGQMLHTYGKYFQKGLSEGRFNAGRVFEGFKYGVHNDNQIVPVVRFNNAKLEVVNRDTYED</sequence>
<accession>A0A3D9L3E9</accession>
<comment type="similarity">
    <text evidence="1">Belongs to the leucine-binding protein family.</text>
</comment>
<name>A0A3D9L3E9_MARFU</name>
<dbReference type="InterPro" id="IPR028081">
    <property type="entry name" value="Leu-bd"/>
</dbReference>
<reference evidence="4 5" key="1">
    <citation type="submission" date="2018-07" db="EMBL/GenBank/DDBJ databases">
        <title>Genomic Encyclopedia of Type Strains, Phase IV (KMG-IV): sequencing the most valuable type-strain genomes for metagenomic binning, comparative biology and taxonomic classification.</title>
        <authorList>
            <person name="Goeker M."/>
        </authorList>
    </citation>
    <scope>NUCLEOTIDE SEQUENCE [LARGE SCALE GENOMIC DNA]</scope>
    <source>
        <strain evidence="4 5">DSM 4134</strain>
    </source>
</reference>
<dbReference type="CDD" id="cd06268">
    <property type="entry name" value="PBP1_ABC_transporter_LIVBP-like"/>
    <property type="match status" value="1"/>
</dbReference>
<dbReference type="Gene3D" id="3.40.50.2300">
    <property type="match status" value="2"/>
</dbReference>
<protein>
    <submittedName>
        <fullName evidence="4">Substrate-binding family protein</fullName>
    </submittedName>
</protein>
<dbReference type="Gene3D" id="1.25.40.10">
    <property type="entry name" value="Tetratricopeptide repeat domain"/>
    <property type="match status" value="1"/>
</dbReference>
<gene>
    <name evidence="4" type="ORF">C7460_112100</name>
</gene>
<evidence type="ECO:0000256" key="2">
    <source>
        <dbReference type="ARBA" id="ARBA00022729"/>
    </source>
</evidence>
<dbReference type="InterPro" id="IPR011990">
    <property type="entry name" value="TPR-like_helical_dom_sf"/>
</dbReference>
<feature type="domain" description="Leucine-binding protein" evidence="3">
    <location>
        <begin position="219"/>
        <end position="361"/>
    </location>
</feature>
<comment type="caution">
    <text evidence="4">The sequence shown here is derived from an EMBL/GenBank/DDBJ whole genome shotgun (WGS) entry which is preliminary data.</text>
</comment>
<evidence type="ECO:0000313" key="4">
    <source>
        <dbReference type="EMBL" id="RED97490.1"/>
    </source>
</evidence>
<dbReference type="InterPro" id="IPR028082">
    <property type="entry name" value="Peripla_BP_I"/>
</dbReference>